<evidence type="ECO:0000256" key="8">
    <source>
        <dbReference type="SAM" id="Phobius"/>
    </source>
</evidence>
<keyword evidence="6 7" id="KW-0472">Membrane</keyword>
<dbReference type="EMBL" id="BMRB01000008">
    <property type="protein sequence ID" value="GGS55783.1"/>
    <property type="molecule type" value="Genomic_DNA"/>
</dbReference>
<sequence length="347" mass="36870">MSLGWALTVSVLLLAANAFFVAAEFALVASKRHRLEEMAAGGSRAARAAVDGARHLSLMLAGAQLGITLATLGLGALAKPAVAELLAPLFDLVGLSSGWADAVAIVLAVALVVFLHMVIGEMAPKSWAISHPERSALLLALPFRAFTTITKPLLRWLNGMANALLRMVNVQPQDTVAQAHGPDDLRMLLRESYEHGLLPDQQARMLAGVLDVRRIRVADVMAPRADLVTVPVHADTAAIEAASRDSGRSRLVVLDPGRPDADPLGIVHVREAVRAEAAGRRATARELMTEALVLPAERTAAEAVAEMRARRAQLCLVRGGSGAVVGLAAMEDLLEEILGEFEDETDR</sequence>
<feature type="domain" description="CNNM transmembrane" evidence="9">
    <location>
        <begin position="1"/>
        <end position="202"/>
    </location>
</feature>
<comment type="caution">
    <text evidence="10">The sequence shown here is derived from an EMBL/GenBank/DDBJ whole genome shotgun (WGS) entry which is preliminary data.</text>
</comment>
<feature type="transmembrane region" description="Helical" evidence="8">
    <location>
        <begin position="56"/>
        <end position="78"/>
    </location>
</feature>
<keyword evidence="5 7" id="KW-1133">Transmembrane helix</keyword>
<dbReference type="PANTHER" id="PTHR43099:SF5">
    <property type="entry name" value="HLYC_CORC FAMILY TRANSPORTER"/>
    <property type="match status" value="1"/>
</dbReference>
<keyword evidence="2" id="KW-1003">Cell membrane</keyword>
<protein>
    <submittedName>
        <fullName evidence="10">Membrane protein</fullName>
    </submittedName>
</protein>
<dbReference type="Pfam" id="PF00571">
    <property type="entry name" value="CBS"/>
    <property type="match status" value="1"/>
</dbReference>
<evidence type="ECO:0000313" key="11">
    <source>
        <dbReference type="Proteomes" id="UP000660680"/>
    </source>
</evidence>
<dbReference type="GO" id="GO:0005886">
    <property type="term" value="C:plasma membrane"/>
    <property type="evidence" value="ECO:0007669"/>
    <property type="project" value="UniProtKB-SubCell"/>
</dbReference>
<keyword evidence="3 7" id="KW-0812">Transmembrane</keyword>
<evidence type="ECO:0000313" key="10">
    <source>
        <dbReference type="EMBL" id="GGS55783.1"/>
    </source>
</evidence>
<dbReference type="Pfam" id="PF01595">
    <property type="entry name" value="CNNM"/>
    <property type="match status" value="1"/>
</dbReference>
<dbReference type="InterPro" id="IPR044751">
    <property type="entry name" value="Ion_transp-like_CBS"/>
</dbReference>
<evidence type="ECO:0000256" key="6">
    <source>
        <dbReference type="ARBA" id="ARBA00023136"/>
    </source>
</evidence>
<keyword evidence="11" id="KW-1185">Reference proteome</keyword>
<dbReference type="InterPro" id="IPR000644">
    <property type="entry name" value="CBS_dom"/>
</dbReference>
<proteinExistence type="predicted"/>
<dbReference type="RefSeq" id="WP_189213824.1">
    <property type="nucleotide sequence ID" value="NZ_BMRB01000008.1"/>
</dbReference>
<evidence type="ECO:0000256" key="3">
    <source>
        <dbReference type="ARBA" id="ARBA00022692"/>
    </source>
</evidence>
<evidence type="ECO:0000256" key="2">
    <source>
        <dbReference type="ARBA" id="ARBA00022475"/>
    </source>
</evidence>
<evidence type="ECO:0000256" key="4">
    <source>
        <dbReference type="ARBA" id="ARBA00022737"/>
    </source>
</evidence>
<dbReference type="InterPro" id="IPR051676">
    <property type="entry name" value="UPF0053_domain"/>
</dbReference>
<organism evidence="10 11">
    <name type="scientific">Actinokineospora fastidiosa</name>
    <dbReference type="NCBI Taxonomy" id="1816"/>
    <lineage>
        <taxon>Bacteria</taxon>
        <taxon>Bacillati</taxon>
        <taxon>Actinomycetota</taxon>
        <taxon>Actinomycetes</taxon>
        <taxon>Pseudonocardiales</taxon>
        <taxon>Pseudonocardiaceae</taxon>
        <taxon>Actinokineospora</taxon>
    </lineage>
</organism>
<dbReference type="PROSITE" id="PS51846">
    <property type="entry name" value="CNNM"/>
    <property type="match status" value="1"/>
</dbReference>
<evidence type="ECO:0000256" key="7">
    <source>
        <dbReference type="PROSITE-ProRule" id="PRU01193"/>
    </source>
</evidence>
<gene>
    <name evidence="10" type="ORF">GCM10010171_58390</name>
</gene>
<dbReference type="AlphaFoldDB" id="A0A918GSN0"/>
<reference evidence="10" key="1">
    <citation type="journal article" date="2014" name="Int. J. Syst. Evol. Microbiol.">
        <title>Complete genome sequence of Corynebacterium casei LMG S-19264T (=DSM 44701T), isolated from a smear-ripened cheese.</title>
        <authorList>
            <consortium name="US DOE Joint Genome Institute (JGI-PGF)"/>
            <person name="Walter F."/>
            <person name="Albersmeier A."/>
            <person name="Kalinowski J."/>
            <person name="Ruckert C."/>
        </authorList>
    </citation>
    <scope>NUCLEOTIDE SEQUENCE</scope>
    <source>
        <strain evidence="10">JCM 3276</strain>
    </source>
</reference>
<dbReference type="InterPro" id="IPR046342">
    <property type="entry name" value="CBS_dom_sf"/>
</dbReference>
<comment type="subcellular location">
    <subcellularLocation>
        <location evidence="1">Cell membrane</location>
        <topology evidence="1">Multi-pass membrane protein</topology>
    </subcellularLocation>
</comment>
<dbReference type="Proteomes" id="UP000660680">
    <property type="component" value="Unassembled WGS sequence"/>
</dbReference>
<feature type="transmembrane region" description="Helical" evidence="8">
    <location>
        <begin position="6"/>
        <end position="28"/>
    </location>
</feature>
<evidence type="ECO:0000259" key="9">
    <source>
        <dbReference type="PROSITE" id="PS51846"/>
    </source>
</evidence>
<dbReference type="InterPro" id="IPR002550">
    <property type="entry name" value="CNNM"/>
</dbReference>
<accession>A0A918GSN0</accession>
<reference evidence="10" key="2">
    <citation type="submission" date="2020-09" db="EMBL/GenBank/DDBJ databases">
        <authorList>
            <person name="Sun Q."/>
            <person name="Ohkuma M."/>
        </authorList>
    </citation>
    <scope>NUCLEOTIDE SEQUENCE</scope>
    <source>
        <strain evidence="10">JCM 3276</strain>
    </source>
</reference>
<dbReference type="CDD" id="cd04590">
    <property type="entry name" value="CBS_pair_CorC_HlyC_assoc"/>
    <property type="match status" value="1"/>
</dbReference>
<dbReference type="PANTHER" id="PTHR43099">
    <property type="entry name" value="UPF0053 PROTEIN YRKA"/>
    <property type="match status" value="1"/>
</dbReference>
<dbReference type="SUPFAM" id="SSF54631">
    <property type="entry name" value="CBS-domain pair"/>
    <property type="match status" value="1"/>
</dbReference>
<evidence type="ECO:0000256" key="1">
    <source>
        <dbReference type="ARBA" id="ARBA00004651"/>
    </source>
</evidence>
<evidence type="ECO:0000256" key="5">
    <source>
        <dbReference type="ARBA" id="ARBA00022989"/>
    </source>
</evidence>
<keyword evidence="4" id="KW-0677">Repeat</keyword>
<feature type="transmembrane region" description="Helical" evidence="8">
    <location>
        <begin position="98"/>
        <end position="119"/>
    </location>
</feature>
<name>A0A918GSN0_9PSEU</name>
<dbReference type="Gene3D" id="3.10.580.10">
    <property type="entry name" value="CBS-domain"/>
    <property type="match status" value="1"/>
</dbReference>